<dbReference type="Pfam" id="PF01326">
    <property type="entry name" value="PPDK_N"/>
    <property type="match status" value="1"/>
</dbReference>
<dbReference type="InterPro" id="IPR002192">
    <property type="entry name" value="PPDK_AMP/ATP-bd"/>
</dbReference>
<evidence type="ECO:0000256" key="8">
    <source>
        <dbReference type="ARBA" id="ARBA00022840"/>
    </source>
</evidence>
<feature type="domain" description="Pyruvate phosphate dikinase AMP/ATP-binding" evidence="10">
    <location>
        <begin position="3"/>
        <end position="70"/>
    </location>
</feature>
<evidence type="ECO:0000256" key="9">
    <source>
        <dbReference type="ARBA" id="ARBA00022842"/>
    </source>
</evidence>
<evidence type="ECO:0000256" key="6">
    <source>
        <dbReference type="ARBA" id="ARBA00022741"/>
    </source>
</evidence>
<evidence type="ECO:0000256" key="2">
    <source>
        <dbReference type="ARBA" id="ARBA00007837"/>
    </source>
</evidence>
<dbReference type="OrthoDB" id="9765468at2"/>
<dbReference type="Gene3D" id="3.30.470.20">
    <property type="entry name" value="ATP-grasp fold, B domain"/>
    <property type="match status" value="1"/>
</dbReference>
<gene>
    <name evidence="11" type="ORF">B9T62_30985</name>
</gene>
<dbReference type="KEGG" id="pdh:B9T62_30985"/>
<dbReference type="AlphaFoldDB" id="A0A2Z2KG47"/>
<dbReference type="GO" id="GO:0008986">
    <property type="term" value="F:pyruvate, water dikinase activity"/>
    <property type="evidence" value="ECO:0007669"/>
    <property type="project" value="InterPro"/>
</dbReference>
<comment type="similarity">
    <text evidence="2">Belongs to the PEP-utilizing enzyme family.</text>
</comment>
<keyword evidence="6" id="KW-0547">Nucleotide-binding</keyword>
<proteinExistence type="inferred from homology"/>
<dbReference type="RefSeq" id="WP_087918765.1">
    <property type="nucleotide sequence ID" value="NZ_CP021780.1"/>
</dbReference>
<name>A0A2Z2KG47_9BACL</name>
<evidence type="ECO:0000313" key="11">
    <source>
        <dbReference type="EMBL" id="ASA24797.1"/>
    </source>
</evidence>
<evidence type="ECO:0000256" key="5">
    <source>
        <dbReference type="ARBA" id="ARBA00022723"/>
    </source>
</evidence>
<keyword evidence="4" id="KW-0808">Transferase</keyword>
<keyword evidence="9" id="KW-0460">Magnesium</keyword>
<keyword evidence="8" id="KW-0067">ATP-binding</keyword>
<protein>
    <recommendedName>
        <fullName evidence="3">Phosphoenolpyruvate synthase</fullName>
    </recommendedName>
</protein>
<dbReference type="InterPro" id="IPR006319">
    <property type="entry name" value="PEP_synth"/>
</dbReference>
<reference evidence="11 12" key="1">
    <citation type="submission" date="2017-06" db="EMBL/GenBank/DDBJ databases">
        <title>Complete genome sequence of Paenibacillus donghaensis KCTC 13049T isolated from East Sea sediment, South Korea.</title>
        <authorList>
            <person name="Jung B.K."/>
            <person name="Hong S.-J."/>
            <person name="Shin J.-H."/>
        </authorList>
    </citation>
    <scope>NUCLEOTIDE SEQUENCE [LARGE SCALE GENOMIC DNA]</scope>
    <source>
        <strain evidence="11 12">KCTC 13049</strain>
    </source>
</reference>
<evidence type="ECO:0000256" key="3">
    <source>
        <dbReference type="ARBA" id="ARBA00021623"/>
    </source>
</evidence>
<dbReference type="EMBL" id="CP021780">
    <property type="protein sequence ID" value="ASA24797.1"/>
    <property type="molecule type" value="Genomic_DNA"/>
</dbReference>
<keyword evidence="7" id="KW-0418">Kinase</keyword>
<dbReference type="SUPFAM" id="SSF56059">
    <property type="entry name" value="Glutathione synthetase ATP-binding domain-like"/>
    <property type="match status" value="1"/>
</dbReference>
<evidence type="ECO:0000256" key="1">
    <source>
        <dbReference type="ARBA" id="ARBA00001946"/>
    </source>
</evidence>
<keyword evidence="5" id="KW-0479">Metal-binding</keyword>
<sequence>MATQAISYRKSMDFEHLKVDLAVVVQAMIPAEAAGVMFTANPVNENTEEVMISAGYGLGEAVVSGLITPELLGPEDKIIYQGVKVFFEVQRLKRSNIHILKLKFQRFYWFLRFWEFIC</sequence>
<evidence type="ECO:0000256" key="4">
    <source>
        <dbReference type="ARBA" id="ARBA00022679"/>
    </source>
</evidence>
<evidence type="ECO:0000259" key="10">
    <source>
        <dbReference type="Pfam" id="PF01326"/>
    </source>
</evidence>
<dbReference type="GO" id="GO:0046872">
    <property type="term" value="F:metal ion binding"/>
    <property type="evidence" value="ECO:0007669"/>
    <property type="project" value="UniProtKB-KW"/>
</dbReference>
<dbReference type="PANTHER" id="PTHR43030:SF1">
    <property type="entry name" value="PHOSPHOENOLPYRUVATE SYNTHASE"/>
    <property type="match status" value="1"/>
</dbReference>
<organism evidence="11 12">
    <name type="scientific">Paenibacillus donghaensis</name>
    <dbReference type="NCBI Taxonomy" id="414771"/>
    <lineage>
        <taxon>Bacteria</taxon>
        <taxon>Bacillati</taxon>
        <taxon>Bacillota</taxon>
        <taxon>Bacilli</taxon>
        <taxon>Bacillales</taxon>
        <taxon>Paenibacillaceae</taxon>
        <taxon>Paenibacillus</taxon>
    </lineage>
</organism>
<evidence type="ECO:0000256" key="7">
    <source>
        <dbReference type="ARBA" id="ARBA00022777"/>
    </source>
</evidence>
<accession>A0A2Z2KG47</accession>
<keyword evidence="12" id="KW-1185">Reference proteome</keyword>
<dbReference type="GO" id="GO:0005524">
    <property type="term" value="F:ATP binding"/>
    <property type="evidence" value="ECO:0007669"/>
    <property type="project" value="UniProtKB-KW"/>
</dbReference>
<dbReference type="PANTHER" id="PTHR43030">
    <property type="entry name" value="PHOSPHOENOLPYRUVATE SYNTHASE"/>
    <property type="match status" value="1"/>
</dbReference>
<evidence type="ECO:0000313" key="12">
    <source>
        <dbReference type="Proteomes" id="UP000249890"/>
    </source>
</evidence>
<dbReference type="Proteomes" id="UP000249890">
    <property type="component" value="Chromosome"/>
</dbReference>
<comment type="cofactor">
    <cofactor evidence="1">
        <name>Mg(2+)</name>
        <dbReference type="ChEBI" id="CHEBI:18420"/>
    </cofactor>
</comment>